<evidence type="ECO:0000256" key="6">
    <source>
        <dbReference type="ARBA" id="ARBA00023136"/>
    </source>
</evidence>
<keyword evidence="5 7" id="KW-1133">Transmembrane helix</keyword>
<evidence type="ECO:0000256" key="2">
    <source>
        <dbReference type="ARBA" id="ARBA00022448"/>
    </source>
</evidence>
<keyword evidence="6 7" id="KW-0472">Membrane</keyword>
<dbReference type="Gene3D" id="1.10.3720.10">
    <property type="entry name" value="MetI-like"/>
    <property type="match status" value="1"/>
</dbReference>
<name>A0A543DQF4_9PSEU</name>
<feature type="domain" description="ABC transmembrane type-1" evidence="8">
    <location>
        <begin position="89"/>
        <end position="273"/>
    </location>
</feature>
<evidence type="ECO:0000256" key="7">
    <source>
        <dbReference type="RuleBase" id="RU363032"/>
    </source>
</evidence>
<accession>A0A543DQF4</accession>
<protein>
    <submittedName>
        <fullName evidence="9">NitT/TauT family transport system permease protein</fullName>
    </submittedName>
</protein>
<reference evidence="9 10" key="1">
    <citation type="submission" date="2019-06" db="EMBL/GenBank/DDBJ databases">
        <title>Sequencing the genomes of 1000 actinobacteria strains.</title>
        <authorList>
            <person name="Klenk H.-P."/>
        </authorList>
    </citation>
    <scope>NUCLEOTIDE SEQUENCE [LARGE SCALE GENOMIC DNA]</scope>
    <source>
        <strain evidence="9 10">DSM 45301</strain>
    </source>
</reference>
<dbReference type="SUPFAM" id="SSF161098">
    <property type="entry name" value="MetI-like"/>
    <property type="match status" value="1"/>
</dbReference>
<evidence type="ECO:0000259" key="8">
    <source>
        <dbReference type="PROSITE" id="PS50928"/>
    </source>
</evidence>
<sequence>MVQPMVRTPVDDTEPVPGIADLGPPAARWYASTRVQATILSVLLLALLLGSWFVAAQQGLVSPLVLAHPADVVAALVDQFSSGTIWPNLWATVYETIAGFTAATVAALLVSFVFAFSAPLRMAVYPYLIMIQTFPKVAIAPLIIAAFGYGLTPKVVIAALMAFFPILVNAMVGLTNVSEDHTNLMRALGASRWQRLRMLQIPNALSYILPGLKSAAVLSLIGVIVAEFVSSREGLGFAIQASSQAGTIDVTYALLIILSAFGLSISLALGLLSWCLRKYRQ</sequence>
<feature type="transmembrane region" description="Helical" evidence="7">
    <location>
        <begin position="97"/>
        <end position="116"/>
    </location>
</feature>
<dbReference type="GO" id="GO:0055085">
    <property type="term" value="P:transmembrane transport"/>
    <property type="evidence" value="ECO:0007669"/>
    <property type="project" value="InterPro"/>
</dbReference>
<keyword evidence="4 7" id="KW-0812">Transmembrane</keyword>
<evidence type="ECO:0000256" key="4">
    <source>
        <dbReference type="ARBA" id="ARBA00022692"/>
    </source>
</evidence>
<comment type="similarity">
    <text evidence="7">Belongs to the binding-protein-dependent transport system permease family.</text>
</comment>
<evidence type="ECO:0000256" key="3">
    <source>
        <dbReference type="ARBA" id="ARBA00022475"/>
    </source>
</evidence>
<keyword evidence="3" id="KW-1003">Cell membrane</keyword>
<proteinExistence type="inferred from homology"/>
<dbReference type="CDD" id="cd06261">
    <property type="entry name" value="TM_PBP2"/>
    <property type="match status" value="1"/>
</dbReference>
<dbReference type="EMBL" id="VFPA01000002">
    <property type="protein sequence ID" value="TQM11572.1"/>
    <property type="molecule type" value="Genomic_DNA"/>
</dbReference>
<gene>
    <name evidence="9" type="ORF">FB558_4137</name>
</gene>
<feature type="transmembrane region" description="Helical" evidence="7">
    <location>
        <begin position="204"/>
        <end position="230"/>
    </location>
</feature>
<dbReference type="AlphaFoldDB" id="A0A543DQF4"/>
<dbReference type="InterPro" id="IPR000515">
    <property type="entry name" value="MetI-like"/>
</dbReference>
<keyword evidence="2 7" id="KW-0813">Transport</keyword>
<dbReference type="Proteomes" id="UP000315677">
    <property type="component" value="Unassembled WGS sequence"/>
</dbReference>
<comment type="subcellular location">
    <subcellularLocation>
        <location evidence="1 7">Cell membrane</location>
        <topology evidence="1 7">Multi-pass membrane protein</topology>
    </subcellularLocation>
</comment>
<dbReference type="GO" id="GO:0005886">
    <property type="term" value="C:plasma membrane"/>
    <property type="evidence" value="ECO:0007669"/>
    <property type="project" value="UniProtKB-SubCell"/>
</dbReference>
<comment type="caution">
    <text evidence="9">The sequence shown here is derived from an EMBL/GenBank/DDBJ whole genome shotgun (WGS) entry which is preliminary data.</text>
</comment>
<feature type="transmembrane region" description="Helical" evidence="7">
    <location>
        <begin position="37"/>
        <end position="55"/>
    </location>
</feature>
<evidence type="ECO:0000313" key="10">
    <source>
        <dbReference type="Proteomes" id="UP000315677"/>
    </source>
</evidence>
<evidence type="ECO:0000313" key="9">
    <source>
        <dbReference type="EMBL" id="TQM11572.1"/>
    </source>
</evidence>
<evidence type="ECO:0000256" key="1">
    <source>
        <dbReference type="ARBA" id="ARBA00004651"/>
    </source>
</evidence>
<dbReference type="PROSITE" id="PS50928">
    <property type="entry name" value="ABC_TM1"/>
    <property type="match status" value="1"/>
</dbReference>
<dbReference type="PANTHER" id="PTHR30151">
    <property type="entry name" value="ALKANE SULFONATE ABC TRANSPORTER-RELATED, MEMBRANE SUBUNIT"/>
    <property type="match status" value="1"/>
</dbReference>
<feature type="transmembrane region" description="Helical" evidence="7">
    <location>
        <begin position="250"/>
        <end position="276"/>
    </location>
</feature>
<organism evidence="9 10">
    <name type="scientific">Pseudonocardia kunmingensis</name>
    <dbReference type="NCBI Taxonomy" id="630975"/>
    <lineage>
        <taxon>Bacteria</taxon>
        <taxon>Bacillati</taxon>
        <taxon>Actinomycetota</taxon>
        <taxon>Actinomycetes</taxon>
        <taxon>Pseudonocardiales</taxon>
        <taxon>Pseudonocardiaceae</taxon>
        <taxon>Pseudonocardia</taxon>
    </lineage>
</organism>
<dbReference type="Pfam" id="PF00528">
    <property type="entry name" value="BPD_transp_1"/>
    <property type="match status" value="1"/>
</dbReference>
<evidence type="ECO:0000256" key="5">
    <source>
        <dbReference type="ARBA" id="ARBA00022989"/>
    </source>
</evidence>
<dbReference type="PANTHER" id="PTHR30151:SF0">
    <property type="entry name" value="ABC TRANSPORTER PERMEASE PROTEIN MJ0413-RELATED"/>
    <property type="match status" value="1"/>
</dbReference>
<dbReference type="InterPro" id="IPR035906">
    <property type="entry name" value="MetI-like_sf"/>
</dbReference>
<feature type="transmembrane region" description="Helical" evidence="7">
    <location>
        <begin position="155"/>
        <end position="177"/>
    </location>
</feature>
<keyword evidence="10" id="KW-1185">Reference proteome</keyword>
<feature type="transmembrane region" description="Helical" evidence="7">
    <location>
        <begin position="128"/>
        <end position="149"/>
    </location>
</feature>